<gene>
    <name evidence="3" type="ORF">ENL47_00370</name>
    <name evidence="4" type="ORF">ENL47_02705</name>
    <name evidence="2" type="ORF">ENM84_02745</name>
</gene>
<evidence type="ECO:0000256" key="1">
    <source>
        <dbReference type="ARBA" id="ARBA00007073"/>
    </source>
</evidence>
<evidence type="ECO:0000313" key="4">
    <source>
        <dbReference type="EMBL" id="HHR95740.1"/>
    </source>
</evidence>
<protein>
    <submittedName>
        <fullName evidence="3">Uncharacterized protein</fullName>
    </submittedName>
</protein>
<dbReference type="InterPro" id="IPR015419">
    <property type="entry name" value="CTAG/Pcc1"/>
</dbReference>
<dbReference type="EMBL" id="DRUB01000048">
    <property type="protein sequence ID" value="HHR95740.1"/>
    <property type="molecule type" value="Genomic_DNA"/>
</dbReference>
<evidence type="ECO:0000313" key="3">
    <source>
        <dbReference type="EMBL" id="HHR95305.1"/>
    </source>
</evidence>
<dbReference type="Pfam" id="PF09341">
    <property type="entry name" value="Pcc1"/>
    <property type="match status" value="1"/>
</dbReference>
<accession>A0A7C5US22</accession>
<dbReference type="AlphaFoldDB" id="A0A7C5US22"/>
<organism evidence="3">
    <name type="scientific">Ignisphaera aggregans</name>
    <dbReference type="NCBI Taxonomy" id="334771"/>
    <lineage>
        <taxon>Archaea</taxon>
        <taxon>Thermoproteota</taxon>
        <taxon>Thermoprotei</taxon>
        <taxon>Desulfurococcales</taxon>
        <taxon>Desulfurococcaceae</taxon>
        <taxon>Ignisphaera</taxon>
    </lineage>
</organism>
<dbReference type="EMBL" id="DRUB01000010">
    <property type="protein sequence ID" value="HHR95305.1"/>
    <property type="molecule type" value="Genomic_DNA"/>
</dbReference>
<proteinExistence type="inferred from homology"/>
<comment type="similarity">
    <text evidence="1">Belongs to the CTAG/PCC1 family.</text>
</comment>
<evidence type="ECO:0000313" key="2">
    <source>
        <dbReference type="EMBL" id="HHP81562.1"/>
    </source>
</evidence>
<dbReference type="EMBL" id="DRZI01000117">
    <property type="protein sequence ID" value="HHP81562.1"/>
    <property type="molecule type" value="Genomic_DNA"/>
</dbReference>
<comment type="caution">
    <text evidence="3">The sequence shown here is derived from an EMBL/GenBank/DDBJ whole genome shotgun (WGS) entry which is preliminary data.</text>
</comment>
<name>A0A7C5US22_9CREN</name>
<sequence length="96" mass="10907">MIYEIIIRIPFRYENICLSILKAIQPDNMLAPKGIDIEMICQDSILKIIVKGIDVNVLTIRNTVEDIFMHLLSAYKVLINAKGGGSIDIKAFKRMQ</sequence>
<reference evidence="3" key="1">
    <citation type="journal article" date="2020" name="mSystems">
        <title>Genome- and Community-Level Interaction Insights into Carbon Utilization and Element Cycling Functions of Hydrothermarchaeota in Hydrothermal Sediment.</title>
        <authorList>
            <person name="Zhou Z."/>
            <person name="Liu Y."/>
            <person name="Xu W."/>
            <person name="Pan J."/>
            <person name="Luo Z.H."/>
            <person name="Li M."/>
        </authorList>
    </citation>
    <scope>NUCLEOTIDE SEQUENCE [LARGE SCALE GENOMIC DNA]</scope>
    <source>
        <strain evidence="3">SpSt-1</strain>
        <strain evidence="2">SpSt-1121</strain>
    </source>
</reference>